<evidence type="ECO:0000259" key="2">
    <source>
        <dbReference type="Pfam" id="PF00144"/>
    </source>
</evidence>
<dbReference type="KEGG" id="azc:AZC_0991"/>
<dbReference type="Proteomes" id="UP000000270">
    <property type="component" value="Chromosome"/>
</dbReference>
<dbReference type="PANTHER" id="PTHR22935:SF95">
    <property type="entry name" value="BETA-LACTAMASE-LIKE 1-RELATED"/>
    <property type="match status" value="1"/>
</dbReference>
<dbReference type="AlphaFoldDB" id="A8HUY2"/>
<sequence>MPLWYRPCDFSRRDSAMAGAQAAGVTSRLGRHGEGMSMTSIVQPSEDDLAALVKPYLALQAENTSLAFVIGIASPDPDVSAIYTFGGVQRQDNGPLALTEDTPFVLASVSKTFTATAYAHFLETQGPADATLGDFPELEIGEQFADITLTSLVNYSSGLPQDNGPPHDEPRLMPQPYTIPGMLGFLNYTQMKPASQLAYRYSNLGFGLMGAVLPAYADQDASYEEIVIDLIFEPLELSAQFFDEVRLDTLPQGYYFSGQSYQSAAAPGWPQFPAYHGAGGIVASPADMLVWLQFNMGLLPDGPLNDLLGVLQSPSTTATTGWGDQLGLGWFLGSVDNTPFSTVWKDGDLPGFSSYIAFLPSPAPGTTPAPAGVFVLSNTDGMTAMDSSNTEICCALANDVLYLMQGLTPPADKSAYPRSKGR</sequence>
<organism evidence="3 4">
    <name type="scientific">Azorhizobium caulinodans (strain ATCC 43989 / DSM 5975 / JCM 20966 / LMG 6465 / NBRC 14845 / NCIMB 13405 / ORS 571)</name>
    <dbReference type="NCBI Taxonomy" id="438753"/>
    <lineage>
        <taxon>Bacteria</taxon>
        <taxon>Pseudomonadati</taxon>
        <taxon>Pseudomonadota</taxon>
        <taxon>Alphaproteobacteria</taxon>
        <taxon>Hyphomicrobiales</taxon>
        <taxon>Xanthobacteraceae</taxon>
        <taxon>Azorhizobium</taxon>
    </lineage>
</organism>
<dbReference type="STRING" id="438753.AZC_0991"/>
<reference evidence="4" key="2">
    <citation type="submission" date="2007-04" db="EMBL/GenBank/DDBJ databases">
        <title>Complete genome sequence of the nitrogen-fixing bacterium Azorhizobium caulinodans ORS571.</title>
        <authorList>
            <person name="Lee K.B."/>
            <person name="Backer P.D."/>
            <person name="Aono T."/>
            <person name="Liu C.T."/>
            <person name="Suzuki S."/>
            <person name="Suzuki T."/>
            <person name="Kaneko T."/>
            <person name="Yamada M."/>
            <person name="Tabata S."/>
            <person name="Kupfer D.M."/>
            <person name="Najar F.Z."/>
            <person name="Wiley G.B."/>
            <person name="Roe B."/>
            <person name="Binnewies T."/>
            <person name="Ussery D."/>
            <person name="Vereecke D."/>
            <person name="Gevers D."/>
            <person name="Holsters M."/>
            <person name="Oyaizu H."/>
        </authorList>
    </citation>
    <scope>NUCLEOTIDE SEQUENCE [LARGE SCALE GENOMIC DNA]</scope>
    <source>
        <strain evidence="4">ATCC 43989 / DSM 5975 / JCM 20966 / LMG 6465 / NBRC 14845 / NCIMB 13405 / ORS 571</strain>
    </source>
</reference>
<dbReference type="InterPro" id="IPR051478">
    <property type="entry name" value="Beta-lactamase-like_AB/R"/>
</dbReference>
<feature type="domain" description="Beta-lactamase-related" evidence="2">
    <location>
        <begin position="84"/>
        <end position="385"/>
    </location>
</feature>
<reference evidence="3 4" key="1">
    <citation type="journal article" date="2007" name="Appl. Environ. Microbiol.">
        <title>Rhizobial factors required for stem nodule maturation and maintenance in Sesbania rostrata-Azorhizobium caulinodans ORS571 symbiosis.</title>
        <authorList>
            <person name="Suzuki S."/>
            <person name="Aono T."/>
            <person name="Lee KB."/>
            <person name="Suzuki T."/>
            <person name="Liu CT."/>
            <person name="Miwa H."/>
            <person name="Wakao S."/>
            <person name="Iki T."/>
            <person name="Oyaizu H."/>
        </authorList>
    </citation>
    <scope>NUCLEOTIDE SEQUENCE [LARGE SCALE GENOMIC DNA]</scope>
    <source>
        <strain evidence="4">ATCC 43989 / DSM 5975 / JCM 20966 / LMG 6465 / NBRC 14845 / NCIMB 13405 / ORS 571</strain>
    </source>
</reference>
<reference evidence="3 4" key="4">
    <citation type="journal article" date="2009" name="Appl. Environ. Microbiol.">
        <title>Comparative genome-wide transcriptional profiling of Azorhizobium caulinodans ORS571 grown under free-living and symbiotic conditions.</title>
        <authorList>
            <person name="Tsukada S."/>
            <person name="Aono T."/>
            <person name="Akiba N."/>
            <person name="Lee KB."/>
            <person name="Liu CT."/>
            <person name="Toyazaki H."/>
            <person name="Oyaizu H."/>
        </authorList>
    </citation>
    <scope>NUCLEOTIDE SEQUENCE [LARGE SCALE GENOMIC DNA]</scope>
    <source>
        <strain evidence="4">ATCC 43989 / DSM 5975 / JCM 20966 / LMG 6465 / NBRC 14845 / NCIMB 13405 / ORS 571</strain>
    </source>
</reference>
<reference evidence="3 4" key="5">
    <citation type="journal article" date="2010" name="Appl. Environ. Microbiol.">
        <title>phrR-like gene praR of Azorhizobium caulinodans ORS571 is essential for symbiosis with Sesbania rostrata and is involved in expression of reb genes.</title>
        <authorList>
            <person name="Akiba N."/>
            <person name="Aono T."/>
            <person name="Toyazaki H."/>
            <person name="Sato S."/>
            <person name="Oyaizu H."/>
        </authorList>
    </citation>
    <scope>NUCLEOTIDE SEQUENCE [LARGE SCALE GENOMIC DNA]</scope>
    <source>
        <strain evidence="4">ATCC 43989 / DSM 5975 / JCM 20966 / LMG 6465 / NBRC 14845 / NCIMB 13405 / ORS 571</strain>
    </source>
</reference>
<dbReference type="MEROPS" id="S12.006"/>
<dbReference type="HOGENOM" id="CLU_690567_0_0_5"/>
<evidence type="ECO:0000313" key="4">
    <source>
        <dbReference type="Proteomes" id="UP000000270"/>
    </source>
</evidence>
<dbReference type="EMBL" id="AP009384">
    <property type="protein sequence ID" value="BAF86989.1"/>
    <property type="molecule type" value="Genomic_DNA"/>
</dbReference>
<evidence type="ECO:0000313" key="3">
    <source>
        <dbReference type="EMBL" id="BAF86989.1"/>
    </source>
</evidence>
<dbReference type="Pfam" id="PF00144">
    <property type="entry name" value="Beta-lactamase"/>
    <property type="match status" value="1"/>
</dbReference>
<dbReference type="Gene3D" id="3.40.710.10">
    <property type="entry name" value="DD-peptidase/beta-lactamase superfamily"/>
    <property type="match status" value="1"/>
</dbReference>
<dbReference type="InterPro" id="IPR001466">
    <property type="entry name" value="Beta-lactam-related"/>
</dbReference>
<evidence type="ECO:0000256" key="1">
    <source>
        <dbReference type="ARBA" id="ARBA00038473"/>
    </source>
</evidence>
<name>A8HUY2_AZOC5</name>
<protein>
    <submittedName>
        <fullName evidence="3">Beta-lactamase</fullName>
    </submittedName>
</protein>
<dbReference type="PANTHER" id="PTHR22935">
    <property type="entry name" value="PENICILLIN-BINDING PROTEIN"/>
    <property type="match status" value="1"/>
</dbReference>
<comment type="similarity">
    <text evidence="1">Belongs to the beta-lactamase family.</text>
</comment>
<accession>A8HUY2</accession>
<keyword evidence="4" id="KW-1185">Reference proteome</keyword>
<dbReference type="SUPFAM" id="SSF56601">
    <property type="entry name" value="beta-lactamase/transpeptidase-like"/>
    <property type="match status" value="1"/>
</dbReference>
<dbReference type="eggNOG" id="COG1680">
    <property type="taxonomic scope" value="Bacteria"/>
</dbReference>
<proteinExistence type="inferred from homology"/>
<reference evidence="3 4" key="6">
    <citation type="journal article" date="2011" name="Appl. Environ. Microbiol.">
        <title>Involvement of the azorhizobial chromosome partition gene (parA) in the onset of bacteroid differentiation during Sesbania rostrata stem nodule development.</title>
        <authorList>
            <person name="Liu CT."/>
            <person name="Lee KB."/>
            <person name="Wang YS."/>
            <person name="Peng MH."/>
            <person name="Lee KT."/>
            <person name="Suzuki S."/>
            <person name="Suzuki T."/>
            <person name="Oyaizu H."/>
        </authorList>
    </citation>
    <scope>NUCLEOTIDE SEQUENCE [LARGE SCALE GENOMIC DNA]</scope>
    <source>
        <strain evidence="4">ATCC 43989 / DSM 5975 / JCM 20966 / LMG 6465 / NBRC 14845 / NCIMB 13405 / ORS 571</strain>
    </source>
</reference>
<gene>
    <name evidence="3" type="ordered locus">AZC_0991</name>
</gene>
<reference evidence="3 4" key="3">
    <citation type="journal article" date="2008" name="BMC Genomics">
        <title>The genome of the versatile nitrogen fixer Azorhizobium caulinodans ORS571.</title>
        <authorList>
            <person name="Lee KB."/>
            <person name="Backer P.D."/>
            <person name="Aono T."/>
            <person name="Liu CT."/>
            <person name="Suzuki S."/>
            <person name="Suzuki T."/>
            <person name="Kaneko T."/>
            <person name="Yamada M."/>
            <person name="Tabata S."/>
            <person name="Kupfer D.M."/>
            <person name="Najar F.Z."/>
            <person name="Wiley G.B."/>
            <person name="Roe B."/>
            <person name="Binnewies T.T."/>
            <person name="Ussery D.W."/>
            <person name="D'Haeze W."/>
            <person name="Herder J.D."/>
            <person name="Gevers D."/>
            <person name="Vereecke D."/>
            <person name="Holsters M."/>
            <person name="Oyaizu H."/>
        </authorList>
    </citation>
    <scope>NUCLEOTIDE SEQUENCE [LARGE SCALE GENOMIC DNA]</scope>
    <source>
        <strain evidence="4">ATCC 43989 / DSM 5975 / JCM 20966 / LMG 6465 / NBRC 14845 / NCIMB 13405 / ORS 571</strain>
    </source>
</reference>
<dbReference type="InterPro" id="IPR012338">
    <property type="entry name" value="Beta-lactam/transpept-like"/>
</dbReference>